<dbReference type="AlphaFoldDB" id="A0A5A7P3B5"/>
<proteinExistence type="predicted"/>
<comment type="caution">
    <text evidence="2">The sequence shown here is derived from an EMBL/GenBank/DDBJ whole genome shotgun (WGS) entry which is preliminary data.</text>
</comment>
<gene>
    <name evidence="2" type="ORF">STAS_03021</name>
</gene>
<dbReference type="Proteomes" id="UP000325081">
    <property type="component" value="Unassembled WGS sequence"/>
</dbReference>
<name>A0A5A7P3B5_STRAF</name>
<organism evidence="2 3">
    <name type="scientific">Striga asiatica</name>
    <name type="common">Asiatic witchweed</name>
    <name type="synonym">Buchnera asiatica</name>
    <dbReference type="NCBI Taxonomy" id="4170"/>
    <lineage>
        <taxon>Eukaryota</taxon>
        <taxon>Viridiplantae</taxon>
        <taxon>Streptophyta</taxon>
        <taxon>Embryophyta</taxon>
        <taxon>Tracheophyta</taxon>
        <taxon>Spermatophyta</taxon>
        <taxon>Magnoliopsida</taxon>
        <taxon>eudicotyledons</taxon>
        <taxon>Gunneridae</taxon>
        <taxon>Pentapetalae</taxon>
        <taxon>asterids</taxon>
        <taxon>lamiids</taxon>
        <taxon>Lamiales</taxon>
        <taxon>Orobanchaceae</taxon>
        <taxon>Buchnereae</taxon>
        <taxon>Striga</taxon>
    </lineage>
</organism>
<accession>A0A5A7P3B5</accession>
<dbReference type="EMBL" id="BKCP01001669">
    <property type="protein sequence ID" value="GER27325.1"/>
    <property type="molecule type" value="Genomic_DNA"/>
</dbReference>
<reference evidence="3" key="1">
    <citation type="journal article" date="2019" name="Curr. Biol.">
        <title>Genome Sequence of Striga asiatica Provides Insight into the Evolution of Plant Parasitism.</title>
        <authorList>
            <person name="Yoshida S."/>
            <person name="Kim S."/>
            <person name="Wafula E.K."/>
            <person name="Tanskanen J."/>
            <person name="Kim Y.M."/>
            <person name="Honaas L."/>
            <person name="Yang Z."/>
            <person name="Spallek T."/>
            <person name="Conn C.E."/>
            <person name="Ichihashi Y."/>
            <person name="Cheong K."/>
            <person name="Cui S."/>
            <person name="Der J.P."/>
            <person name="Gundlach H."/>
            <person name="Jiao Y."/>
            <person name="Hori C."/>
            <person name="Ishida J.K."/>
            <person name="Kasahara H."/>
            <person name="Kiba T."/>
            <person name="Kim M.S."/>
            <person name="Koo N."/>
            <person name="Laohavisit A."/>
            <person name="Lee Y.H."/>
            <person name="Lumba S."/>
            <person name="McCourt P."/>
            <person name="Mortimer J.C."/>
            <person name="Mutuku J.M."/>
            <person name="Nomura T."/>
            <person name="Sasaki-Sekimoto Y."/>
            <person name="Seto Y."/>
            <person name="Wang Y."/>
            <person name="Wakatake T."/>
            <person name="Sakakibara H."/>
            <person name="Demura T."/>
            <person name="Yamaguchi S."/>
            <person name="Yoneyama K."/>
            <person name="Manabe R.I."/>
            <person name="Nelson D.C."/>
            <person name="Schulman A.H."/>
            <person name="Timko M.P."/>
            <person name="dePamphilis C.W."/>
            <person name="Choi D."/>
            <person name="Shirasu K."/>
        </authorList>
    </citation>
    <scope>NUCLEOTIDE SEQUENCE [LARGE SCALE GENOMIC DNA]</scope>
    <source>
        <strain evidence="3">cv. UVA1</strain>
    </source>
</reference>
<feature type="region of interest" description="Disordered" evidence="1">
    <location>
        <begin position="31"/>
        <end position="55"/>
    </location>
</feature>
<feature type="non-terminal residue" evidence="2">
    <location>
        <position position="111"/>
    </location>
</feature>
<keyword evidence="3" id="KW-1185">Reference proteome</keyword>
<sequence>MDFKLNKYNLKNHYTPHKTQAQSAIAISESQQSRIQHNRASNSKTTIKKRTDKTRSTLFNQGSLRISVPRLCTMQGPGIAVDIARRRHWRKPDATDRATLHITLPRSKSKN</sequence>
<evidence type="ECO:0000313" key="2">
    <source>
        <dbReference type="EMBL" id="GER27325.1"/>
    </source>
</evidence>
<evidence type="ECO:0000256" key="1">
    <source>
        <dbReference type="SAM" id="MobiDB-lite"/>
    </source>
</evidence>
<protein>
    <submittedName>
        <fullName evidence="2">Uncharacterized protein</fullName>
    </submittedName>
</protein>
<evidence type="ECO:0000313" key="3">
    <source>
        <dbReference type="Proteomes" id="UP000325081"/>
    </source>
</evidence>